<keyword evidence="3" id="KW-1185">Reference proteome</keyword>
<dbReference type="EMBL" id="BAAAUT010000027">
    <property type="protein sequence ID" value="GAA3141415.1"/>
    <property type="molecule type" value="Genomic_DNA"/>
</dbReference>
<protein>
    <submittedName>
        <fullName evidence="2">Uncharacterized protein</fullName>
    </submittedName>
</protein>
<dbReference type="RefSeq" id="WP_344860823.1">
    <property type="nucleotide sequence ID" value="NZ_BAAAUT010000027.1"/>
</dbReference>
<proteinExistence type="predicted"/>
<sequence>MSDIDNLVRAIDPAPHAPDQGPGARELRAAITATPARPVGRLLHRPDRAAMVRQEA</sequence>
<feature type="region of interest" description="Disordered" evidence="1">
    <location>
        <begin position="1"/>
        <end position="24"/>
    </location>
</feature>
<reference evidence="3" key="1">
    <citation type="journal article" date="2019" name="Int. J. Syst. Evol. Microbiol.">
        <title>The Global Catalogue of Microorganisms (GCM) 10K type strain sequencing project: providing services to taxonomists for standard genome sequencing and annotation.</title>
        <authorList>
            <consortium name="The Broad Institute Genomics Platform"/>
            <consortium name="The Broad Institute Genome Sequencing Center for Infectious Disease"/>
            <person name="Wu L."/>
            <person name="Ma J."/>
        </authorList>
    </citation>
    <scope>NUCLEOTIDE SEQUENCE [LARGE SCALE GENOMIC DNA]</scope>
    <source>
        <strain evidence="3">JCM 9373</strain>
    </source>
</reference>
<dbReference type="Proteomes" id="UP001500320">
    <property type="component" value="Unassembled WGS sequence"/>
</dbReference>
<accession>A0ABP6NA43</accession>
<evidence type="ECO:0000256" key="1">
    <source>
        <dbReference type="SAM" id="MobiDB-lite"/>
    </source>
</evidence>
<organism evidence="2 3">
    <name type="scientific">Planomonospora alba</name>
    <dbReference type="NCBI Taxonomy" id="161354"/>
    <lineage>
        <taxon>Bacteria</taxon>
        <taxon>Bacillati</taxon>
        <taxon>Actinomycetota</taxon>
        <taxon>Actinomycetes</taxon>
        <taxon>Streptosporangiales</taxon>
        <taxon>Streptosporangiaceae</taxon>
        <taxon>Planomonospora</taxon>
    </lineage>
</organism>
<gene>
    <name evidence="2" type="ORF">GCM10010466_35510</name>
</gene>
<comment type="caution">
    <text evidence="2">The sequence shown here is derived from an EMBL/GenBank/DDBJ whole genome shotgun (WGS) entry which is preliminary data.</text>
</comment>
<evidence type="ECO:0000313" key="2">
    <source>
        <dbReference type="EMBL" id="GAA3141415.1"/>
    </source>
</evidence>
<evidence type="ECO:0000313" key="3">
    <source>
        <dbReference type="Proteomes" id="UP001500320"/>
    </source>
</evidence>
<name>A0ABP6NA43_9ACTN</name>